<comment type="catalytic activity">
    <reaction evidence="10">
        <text>carboxynorspermidine + H(+) = norspermidine + CO2</text>
        <dbReference type="Rhea" id="RHEA:34099"/>
        <dbReference type="ChEBI" id="CHEBI:15378"/>
        <dbReference type="ChEBI" id="CHEBI:16526"/>
        <dbReference type="ChEBI" id="CHEBI:57920"/>
        <dbReference type="ChEBI" id="CHEBI:65070"/>
        <dbReference type="EC" id="4.1.1.96"/>
    </reaction>
</comment>
<feature type="binding site" evidence="11">
    <location>
        <position position="244"/>
    </location>
    <ligand>
        <name>substrate</name>
    </ligand>
</feature>
<evidence type="ECO:0000313" key="13">
    <source>
        <dbReference type="EMBL" id="VFQ46574.1"/>
    </source>
</evidence>
<dbReference type="EMBL" id="CAADHO010000010">
    <property type="protein sequence ID" value="VFQ46574.1"/>
    <property type="molecule type" value="Genomic_DNA"/>
</dbReference>
<organism evidence="13 14">
    <name type="scientific">Desulfoluna butyratoxydans</name>
    <dbReference type="NCBI Taxonomy" id="231438"/>
    <lineage>
        <taxon>Bacteria</taxon>
        <taxon>Pseudomonadati</taxon>
        <taxon>Thermodesulfobacteriota</taxon>
        <taxon>Desulfobacteria</taxon>
        <taxon>Desulfobacterales</taxon>
        <taxon>Desulfolunaceae</taxon>
        <taxon>Desulfoluna</taxon>
    </lineage>
</organism>
<accession>A0A4U8YS53</accession>
<evidence type="ECO:0000256" key="5">
    <source>
        <dbReference type="ARBA" id="ARBA00022898"/>
    </source>
</evidence>
<name>A0A4U8YS53_9BACT</name>
<dbReference type="InterPro" id="IPR009006">
    <property type="entry name" value="Ala_racemase/Decarboxylase_C"/>
</dbReference>
<feature type="binding site" evidence="11">
    <location>
        <position position="281"/>
    </location>
    <ligand>
        <name>substrate</name>
    </ligand>
</feature>
<evidence type="ECO:0000256" key="9">
    <source>
        <dbReference type="ARBA" id="ARBA00047351"/>
    </source>
</evidence>
<keyword evidence="6" id="KW-0745">Spermidine biosynthesis</keyword>
<evidence type="ECO:0000256" key="2">
    <source>
        <dbReference type="ARBA" id="ARBA00012259"/>
    </source>
</evidence>
<dbReference type="Pfam" id="PF00278">
    <property type="entry name" value="Orn_DAP_Arg_deC"/>
    <property type="match status" value="1"/>
</dbReference>
<comment type="similarity">
    <text evidence="8">Belongs to the Orn/Lys/Arg decarboxylase class-II family. NspC subfamily.</text>
</comment>
<evidence type="ECO:0000259" key="12">
    <source>
        <dbReference type="Pfam" id="PF00278"/>
    </source>
</evidence>
<evidence type="ECO:0000256" key="6">
    <source>
        <dbReference type="ARBA" id="ARBA00023066"/>
    </source>
</evidence>
<keyword evidence="5" id="KW-0663">Pyridoxal phosphate</keyword>
<comment type="catalytic activity">
    <reaction evidence="9">
        <text>carboxyspermidine + H(+) = spermidine + CO2</text>
        <dbReference type="Rhea" id="RHEA:34095"/>
        <dbReference type="ChEBI" id="CHEBI:15378"/>
        <dbReference type="ChEBI" id="CHEBI:16526"/>
        <dbReference type="ChEBI" id="CHEBI:57834"/>
        <dbReference type="ChEBI" id="CHEBI:65072"/>
        <dbReference type="EC" id="4.1.1.96"/>
    </reaction>
</comment>
<dbReference type="InterPro" id="IPR029066">
    <property type="entry name" value="PLP-binding_barrel"/>
</dbReference>
<dbReference type="AlphaFoldDB" id="A0A4U8YS53"/>
<evidence type="ECO:0000256" key="3">
    <source>
        <dbReference type="ARBA" id="ARBA00013633"/>
    </source>
</evidence>
<evidence type="ECO:0000256" key="7">
    <source>
        <dbReference type="ARBA" id="ARBA00023239"/>
    </source>
</evidence>
<keyword evidence="7" id="KW-0456">Lyase</keyword>
<dbReference type="GO" id="GO:0008295">
    <property type="term" value="P:spermidine biosynthetic process"/>
    <property type="evidence" value="ECO:0007669"/>
    <property type="project" value="UniProtKB-KW"/>
</dbReference>
<evidence type="ECO:0000256" key="1">
    <source>
        <dbReference type="ARBA" id="ARBA00001933"/>
    </source>
</evidence>
<sequence length="381" mass="42223">MIDFDAAAVTTPCFVVDERLIAENLKVLARVKQETGCRILLALKGYAMSSTFPLIRKELDGTCASSVHEAILGHERFGGEVHAFAAAFSAKDVETLMPICDHLVFNSFSQWERFRKTVAAHPKPVSCGMRVNPEKSMGATPIYDPCAPGSRLGVRREAFREDLLHGIEGLHFHALCEQDSTDLKEVLEAFETTFGKFLPQMTWVNFGGGHHITRKDYDVGLLIRLINDFQARHPHLTVYLEPGEAIALNAGFLVSEVLDITRASDMAIAILDTSASCHMPDVLEMPYRPFIIGSGKKDEKAHTYRLGGLTCLAGDIIGEYSFDEPLKVGDRLVFTDMAIYSMVKTNTFNGIGLPSIYRIDGTGTLHLERTFGYDDFVNRLA</sequence>
<dbReference type="GO" id="GO:0045312">
    <property type="term" value="P:nor-spermidine biosynthetic process"/>
    <property type="evidence" value="ECO:0007669"/>
    <property type="project" value="InterPro"/>
</dbReference>
<dbReference type="InterPro" id="IPR022643">
    <property type="entry name" value="De-COase2_C"/>
</dbReference>
<dbReference type="GO" id="GO:0008836">
    <property type="term" value="F:diaminopimelate decarboxylase activity"/>
    <property type="evidence" value="ECO:0007669"/>
    <property type="project" value="TreeGrafter"/>
</dbReference>
<dbReference type="CDD" id="cd06829">
    <property type="entry name" value="PLPDE_III_CANSDC"/>
    <property type="match status" value="1"/>
</dbReference>
<dbReference type="PIRSF" id="PIRSF038941">
    <property type="entry name" value="NspC"/>
    <property type="match status" value="1"/>
</dbReference>
<dbReference type="PANTHER" id="PTHR43727">
    <property type="entry name" value="DIAMINOPIMELATE DECARBOXYLASE"/>
    <property type="match status" value="1"/>
</dbReference>
<dbReference type="Gene3D" id="2.40.37.10">
    <property type="entry name" value="Lyase, Ornithine Decarboxylase, Chain A, domain 1"/>
    <property type="match status" value="1"/>
</dbReference>
<evidence type="ECO:0000256" key="10">
    <source>
        <dbReference type="ARBA" id="ARBA00047389"/>
    </source>
</evidence>
<evidence type="ECO:0000256" key="8">
    <source>
        <dbReference type="ARBA" id="ARBA00025802"/>
    </source>
</evidence>
<dbReference type="Proteomes" id="UP000507962">
    <property type="component" value="Unassembled WGS sequence"/>
</dbReference>
<keyword evidence="14" id="KW-1185">Reference proteome</keyword>
<dbReference type="NCBIfam" id="TIGR01047">
    <property type="entry name" value="nspC"/>
    <property type="match status" value="1"/>
</dbReference>
<dbReference type="SUPFAM" id="SSF50621">
    <property type="entry name" value="Alanine racemase C-terminal domain-like"/>
    <property type="match status" value="1"/>
</dbReference>
<dbReference type="EC" id="4.1.1.96" evidence="2"/>
<evidence type="ECO:0000256" key="4">
    <source>
        <dbReference type="ARBA" id="ARBA00022793"/>
    </source>
</evidence>
<feature type="domain" description="Orn/DAP/Arg decarboxylase 2 C-terminal" evidence="12">
    <location>
        <begin position="49"/>
        <end position="337"/>
    </location>
</feature>
<dbReference type="RefSeq" id="WP_246317862.1">
    <property type="nucleotide sequence ID" value="NZ_CAADHO010000010.1"/>
</dbReference>
<dbReference type="SUPFAM" id="SSF51419">
    <property type="entry name" value="PLP-binding barrel"/>
    <property type="match status" value="1"/>
</dbReference>
<evidence type="ECO:0000313" key="14">
    <source>
        <dbReference type="Proteomes" id="UP000507962"/>
    </source>
</evidence>
<evidence type="ECO:0000256" key="11">
    <source>
        <dbReference type="PIRSR" id="PIRSR038941-1"/>
    </source>
</evidence>
<dbReference type="InterPro" id="IPR005730">
    <property type="entry name" value="Nsp_de-COase"/>
</dbReference>
<proteinExistence type="inferred from homology"/>
<protein>
    <recommendedName>
        <fullName evidence="3">Carboxynorspermidine/carboxyspermidine decarboxylase</fullName>
        <ecNumber evidence="2">4.1.1.96</ecNumber>
    </recommendedName>
</protein>
<keyword evidence="4" id="KW-0210">Decarboxylase</keyword>
<comment type="cofactor">
    <cofactor evidence="1">
        <name>pyridoxal 5'-phosphate</name>
        <dbReference type="ChEBI" id="CHEBI:597326"/>
    </cofactor>
</comment>
<dbReference type="FunFam" id="3.20.20.10:FF:000012">
    <property type="entry name" value="Carboxynorspermidine/carboxyspermidine decarboxylase"/>
    <property type="match status" value="1"/>
</dbReference>
<dbReference type="GO" id="GO:0009089">
    <property type="term" value="P:lysine biosynthetic process via diaminopimelate"/>
    <property type="evidence" value="ECO:0007669"/>
    <property type="project" value="TreeGrafter"/>
</dbReference>
<reference evidence="13 14" key="1">
    <citation type="submission" date="2019-03" db="EMBL/GenBank/DDBJ databases">
        <authorList>
            <person name="Nijsse B."/>
        </authorList>
    </citation>
    <scope>NUCLEOTIDE SEQUENCE [LARGE SCALE GENOMIC DNA]</scope>
    <source>
        <strain evidence="13">Desulfoluna butyratoxydans MSL71</strain>
    </source>
</reference>
<dbReference type="PANTHER" id="PTHR43727:SF1">
    <property type="entry name" value="CARBOXYNORSPERMIDINE_CARBOXYSPERMIDINE DECARBOXYLASE"/>
    <property type="match status" value="1"/>
</dbReference>
<dbReference type="Gene3D" id="3.20.20.10">
    <property type="entry name" value="Alanine racemase"/>
    <property type="match status" value="1"/>
</dbReference>
<gene>
    <name evidence="13" type="ORF">MSL71_42420</name>
</gene>